<proteinExistence type="predicted"/>
<gene>
    <name evidence="1" type="ORF">EUBDOL_02257</name>
</gene>
<reference evidence="1 2" key="2">
    <citation type="submission" date="2007-09" db="EMBL/GenBank/DDBJ databases">
        <authorList>
            <person name="Fulton L."/>
            <person name="Clifton S."/>
            <person name="Fulton B."/>
            <person name="Xu J."/>
            <person name="Minx P."/>
            <person name="Pepin K.H."/>
            <person name="Johnson M."/>
            <person name="Thiruvilangam P."/>
            <person name="Bhonagiri V."/>
            <person name="Nash W.E."/>
            <person name="Mardis E.R."/>
            <person name="Wilson R.K."/>
        </authorList>
    </citation>
    <scope>NUCLEOTIDE SEQUENCE [LARGE SCALE GENOMIC DNA]</scope>
    <source>
        <strain evidence="1 2">DSM 3991</strain>
    </source>
</reference>
<dbReference type="HOGENOM" id="CLU_3025483_0_0_9"/>
<protein>
    <submittedName>
        <fullName evidence="1">Uncharacterized protein</fullName>
    </submittedName>
</protein>
<reference evidence="1 2" key="1">
    <citation type="submission" date="2007-09" db="EMBL/GenBank/DDBJ databases">
        <title>Draft genome sequence of Eubacterium dolichum (DSM 3991).</title>
        <authorList>
            <person name="Sudarsanam P."/>
            <person name="Ley R."/>
            <person name="Guruge J."/>
            <person name="Turnbaugh P.J."/>
            <person name="Mahowald M."/>
            <person name="Liep D."/>
            <person name="Gordon J."/>
        </authorList>
    </citation>
    <scope>NUCLEOTIDE SEQUENCE [LARGE SCALE GENOMIC DNA]</scope>
    <source>
        <strain evidence="1 2">DSM 3991</strain>
    </source>
</reference>
<dbReference type="STRING" id="428127.EUBDOL_02257"/>
<organism evidence="1 2">
    <name type="scientific">Amedibacillus dolichus DSM 3991</name>
    <dbReference type="NCBI Taxonomy" id="428127"/>
    <lineage>
        <taxon>Bacteria</taxon>
        <taxon>Bacillati</taxon>
        <taxon>Bacillota</taxon>
        <taxon>Erysipelotrichia</taxon>
        <taxon>Erysipelotrichales</taxon>
        <taxon>Erysipelotrichaceae</taxon>
        <taxon>Amedibacillus</taxon>
    </lineage>
</organism>
<evidence type="ECO:0000313" key="1">
    <source>
        <dbReference type="EMBL" id="EDP10243.1"/>
    </source>
</evidence>
<dbReference type="EMBL" id="ABAW02000025">
    <property type="protein sequence ID" value="EDP10243.1"/>
    <property type="molecule type" value="Genomic_DNA"/>
</dbReference>
<name>A8RFJ2_9FIRM</name>
<evidence type="ECO:0000313" key="2">
    <source>
        <dbReference type="Proteomes" id="UP000004090"/>
    </source>
</evidence>
<sequence>MFYHHSYYIKFLPLSVGIFILHDLKIKYEKWLCGSSDDDEWENACQSNQVLKKKS</sequence>
<dbReference type="Proteomes" id="UP000004090">
    <property type="component" value="Unassembled WGS sequence"/>
</dbReference>
<accession>A8RFJ2</accession>
<comment type="caution">
    <text evidence="1">The sequence shown here is derived from an EMBL/GenBank/DDBJ whole genome shotgun (WGS) entry which is preliminary data.</text>
</comment>
<dbReference type="AlphaFoldDB" id="A8RFJ2"/>